<evidence type="ECO:0000256" key="1">
    <source>
        <dbReference type="SAM" id="MobiDB-lite"/>
    </source>
</evidence>
<evidence type="ECO:0000313" key="2">
    <source>
        <dbReference type="EMBL" id="HGV98056.1"/>
    </source>
</evidence>
<dbReference type="AlphaFoldDB" id="A0A7C4XL10"/>
<comment type="caution">
    <text evidence="2">The sequence shown here is derived from an EMBL/GenBank/DDBJ whole genome shotgun (WGS) entry which is preliminary data.</text>
</comment>
<name>A0A7C4XL10_UNCW3</name>
<feature type="region of interest" description="Disordered" evidence="1">
    <location>
        <begin position="475"/>
        <end position="503"/>
    </location>
</feature>
<accession>A0A7C4XL10</accession>
<sequence>MKYALCAFVVFSLSFGLVYQSFRYQSTAGLFEDDYDLLFDPARICEIEGSRLWTSLSNFVTGNENLFSNGSVPYILVGGTTNFGRFYPGMVYDHSVTKTALETGLFDPYGNPIYGDGKLTTIDWNDNDNNGTYDQRTIETETRSAYEQIKDNNVFIGLGYKLDNLRLGLGYSRVDIKSIFTDPLNNFTYNYTEEDLTTNTVTLINRARFSGDDNYDYGENDLLFSIWKDMGRMSIGFLGGFGFIGYGGKANILGDSAIYTNPADTNTFYTRASILDSTEQKQSGNAIALNLRAFYNYNENAQGRFYLGFFTQSLKYGDNAIDYYYKTRENIYSDFTRDTTNTITYYDGSSSIKGIQIGTKQLFTISEKLKLGFGLLLTTTSVFDSTLAKDTTVEKTVYDDNDGFSFDPDDYVQTIWSSQTWMTRVTGSAKAIAIPVGVEFYLFQPLVLRLGAQHTYTMNDYTTVTELVQYEPQRTRTVDGTGTVTEDLTDPAPAPVGSEETDKENIPQTDYYYGIGWKVTDNLQIDIMGFSELVDLANWRISATLKF</sequence>
<dbReference type="EMBL" id="DTGZ01000134">
    <property type="protein sequence ID" value="HGV98056.1"/>
    <property type="molecule type" value="Genomic_DNA"/>
</dbReference>
<gene>
    <name evidence="2" type="ORF">ENV60_07145</name>
</gene>
<protein>
    <submittedName>
        <fullName evidence="2">Uncharacterized protein</fullName>
    </submittedName>
</protein>
<proteinExistence type="predicted"/>
<reference evidence="2" key="1">
    <citation type="journal article" date="2020" name="mSystems">
        <title>Genome- and Community-Level Interaction Insights into Carbon Utilization and Element Cycling Functions of Hydrothermarchaeota in Hydrothermal Sediment.</title>
        <authorList>
            <person name="Zhou Z."/>
            <person name="Liu Y."/>
            <person name="Xu W."/>
            <person name="Pan J."/>
            <person name="Luo Z.H."/>
            <person name="Li M."/>
        </authorList>
    </citation>
    <scope>NUCLEOTIDE SEQUENCE [LARGE SCALE GENOMIC DNA]</scope>
    <source>
        <strain evidence="2">SpSt-774</strain>
    </source>
</reference>
<organism evidence="2">
    <name type="scientific">candidate division WOR-3 bacterium</name>
    <dbReference type="NCBI Taxonomy" id="2052148"/>
    <lineage>
        <taxon>Bacteria</taxon>
        <taxon>Bacteria division WOR-3</taxon>
    </lineage>
</organism>